<accession>A0AAD7DL34</accession>
<comment type="caution">
    <text evidence="1">The sequence shown here is derived from an EMBL/GenBank/DDBJ whole genome shotgun (WGS) entry which is preliminary data.</text>
</comment>
<dbReference type="Proteomes" id="UP001221757">
    <property type="component" value="Unassembled WGS sequence"/>
</dbReference>
<organism evidence="1 2">
    <name type="scientific">Mycena rosella</name>
    <name type="common">Pink bonnet</name>
    <name type="synonym">Agaricus rosellus</name>
    <dbReference type="NCBI Taxonomy" id="1033263"/>
    <lineage>
        <taxon>Eukaryota</taxon>
        <taxon>Fungi</taxon>
        <taxon>Dikarya</taxon>
        <taxon>Basidiomycota</taxon>
        <taxon>Agaricomycotina</taxon>
        <taxon>Agaricomycetes</taxon>
        <taxon>Agaricomycetidae</taxon>
        <taxon>Agaricales</taxon>
        <taxon>Marasmiineae</taxon>
        <taxon>Mycenaceae</taxon>
        <taxon>Mycena</taxon>
    </lineage>
</organism>
<protein>
    <submittedName>
        <fullName evidence="1">Uncharacterized protein</fullName>
    </submittedName>
</protein>
<dbReference type="AlphaFoldDB" id="A0AAD7DL34"/>
<dbReference type="EMBL" id="JARKIE010000043">
    <property type="protein sequence ID" value="KAJ7694245.1"/>
    <property type="molecule type" value="Genomic_DNA"/>
</dbReference>
<reference evidence="1" key="1">
    <citation type="submission" date="2023-03" db="EMBL/GenBank/DDBJ databases">
        <title>Massive genome expansion in bonnet fungi (Mycena s.s.) driven by repeated elements and novel gene families across ecological guilds.</title>
        <authorList>
            <consortium name="Lawrence Berkeley National Laboratory"/>
            <person name="Harder C.B."/>
            <person name="Miyauchi S."/>
            <person name="Viragh M."/>
            <person name="Kuo A."/>
            <person name="Thoen E."/>
            <person name="Andreopoulos B."/>
            <person name="Lu D."/>
            <person name="Skrede I."/>
            <person name="Drula E."/>
            <person name="Henrissat B."/>
            <person name="Morin E."/>
            <person name="Kohler A."/>
            <person name="Barry K."/>
            <person name="LaButti K."/>
            <person name="Morin E."/>
            <person name="Salamov A."/>
            <person name="Lipzen A."/>
            <person name="Mereny Z."/>
            <person name="Hegedus B."/>
            <person name="Baldrian P."/>
            <person name="Stursova M."/>
            <person name="Weitz H."/>
            <person name="Taylor A."/>
            <person name="Grigoriev I.V."/>
            <person name="Nagy L.G."/>
            <person name="Martin F."/>
            <person name="Kauserud H."/>
        </authorList>
    </citation>
    <scope>NUCLEOTIDE SEQUENCE</scope>
    <source>
        <strain evidence="1">CBHHK067</strain>
    </source>
</reference>
<sequence length="157" mass="17649">MQSLLKRASELMEGRSTCFVVDPHGTMIRVLSGAASLSEMTIAWTGLRLCIELSQRAFKKYEREYMATTSAELLLSPVSTAPDIYNVFPRDCSAMSNLMYLFDHVPHHQAQLPGGYNKNTDWLPDYVSPLNHLEEAFPPKSLKGRPSTVFYSSTGER</sequence>
<gene>
    <name evidence="1" type="ORF">B0H17DRAFT_1199488</name>
</gene>
<proteinExistence type="predicted"/>
<name>A0AAD7DL34_MYCRO</name>
<evidence type="ECO:0000313" key="1">
    <source>
        <dbReference type="EMBL" id="KAJ7694245.1"/>
    </source>
</evidence>
<keyword evidence="2" id="KW-1185">Reference proteome</keyword>
<evidence type="ECO:0000313" key="2">
    <source>
        <dbReference type="Proteomes" id="UP001221757"/>
    </source>
</evidence>